<dbReference type="InterPro" id="IPR035965">
    <property type="entry name" value="PAS-like_dom_sf"/>
</dbReference>
<sequence length="308" mass="35731">MNEKMMQMKTMEKKEKELYKTIFLSIGERVVTTDQTGWITALNWVAEEITGWSEEKVKGSRFAEVFKLVNETTDEEAKAMGDTANRKVSESLEQVIKEAEEWMYRRKLIEEKGYRKALINTLLVTLYVKSTETMEHSQRMKNDCLMIGKRMNLSAKELDELALLTVLHDIGKVGIRGSILHKPGPLTAEEWVEMKKHPEIGYRIAQNTPELAAIAEYILYHHERWDGKGYPRGLKGEEIPLFCRILAVADAYDAMTNDRTYRKALSKEEAIAEIRRNAGTQFDPQVVEIFLRIMVQEHNMKKRQSREK</sequence>
<protein>
    <submittedName>
        <fullName evidence="3">PAS domain S-box-containing protein</fullName>
    </submittedName>
</protein>
<feature type="domain" description="HD-GYP" evidence="2">
    <location>
        <begin position="111"/>
        <end position="306"/>
    </location>
</feature>
<dbReference type="NCBIfam" id="TIGR00229">
    <property type="entry name" value="sensory_box"/>
    <property type="match status" value="1"/>
</dbReference>
<dbReference type="RefSeq" id="WP_132768551.1">
    <property type="nucleotide sequence ID" value="NZ_SMAB01000008.1"/>
</dbReference>
<reference evidence="3 4" key="1">
    <citation type="submission" date="2019-03" db="EMBL/GenBank/DDBJ databases">
        <title>Genomic Encyclopedia of Type Strains, Phase IV (KMG-IV): sequencing the most valuable type-strain genomes for metagenomic binning, comparative biology and taxonomic classification.</title>
        <authorList>
            <person name="Goeker M."/>
        </authorList>
    </citation>
    <scope>NUCLEOTIDE SEQUENCE [LARGE SCALE GENOMIC DNA]</scope>
    <source>
        <strain evidence="3 4">DSM 23802</strain>
    </source>
</reference>
<dbReference type="CDD" id="cd00077">
    <property type="entry name" value="HDc"/>
    <property type="match status" value="1"/>
</dbReference>
<dbReference type="PROSITE" id="PS50112">
    <property type="entry name" value="PAS"/>
    <property type="match status" value="1"/>
</dbReference>
<keyword evidence="4" id="KW-1185">Reference proteome</keyword>
<dbReference type="SMART" id="SM00471">
    <property type="entry name" value="HDc"/>
    <property type="match status" value="1"/>
</dbReference>
<dbReference type="InterPro" id="IPR052020">
    <property type="entry name" value="Cyclic_di-GMP/3'3'-cGAMP_PDE"/>
</dbReference>
<organism evidence="3 4">
    <name type="scientific">Tepidibacillus fermentans</name>
    <dbReference type="NCBI Taxonomy" id="1281767"/>
    <lineage>
        <taxon>Bacteria</taxon>
        <taxon>Bacillati</taxon>
        <taxon>Bacillota</taxon>
        <taxon>Bacilli</taxon>
        <taxon>Bacillales</taxon>
        <taxon>Bacillaceae</taxon>
        <taxon>Tepidibacillus</taxon>
    </lineage>
</organism>
<comment type="caution">
    <text evidence="3">The sequence shown here is derived from an EMBL/GenBank/DDBJ whole genome shotgun (WGS) entry which is preliminary data.</text>
</comment>
<evidence type="ECO:0000313" key="3">
    <source>
        <dbReference type="EMBL" id="TCS82522.1"/>
    </source>
</evidence>
<dbReference type="Pfam" id="PF13487">
    <property type="entry name" value="HD_5"/>
    <property type="match status" value="1"/>
</dbReference>
<dbReference type="PROSITE" id="PS51832">
    <property type="entry name" value="HD_GYP"/>
    <property type="match status" value="1"/>
</dbReference>
<name>A0A4V2USS1_9BACI</name>
<dbReference type="InterPro" id="IPR037522">
    <property type="entry name" value="HD_GYP_dom"/>
</dbReference>
<gene>
    <name evidence="3" type="ORF">EDD72_10811</name>
</gene>
<accession>A0A4V2USS1</accession>
<dbReference type="Gene3D" id="1.10.3210.10">
    <property type="entry name" value="Hypothetical protein af1432"/>
    <property type="match status" value="1"/>
</dbReference>
<dbReference type="PANTHER" id="PTHR45228">
    <property type="entry name" value="CYCLIC DI-GMP PHOSPHODIESTERASE TM_0186-RELATED"/>
    <property type="match status" value="1"/>
</dbReference>
<dbReference type="OrthoDB" id="9759601at2"/>
<proteinExistence type="predicted"/>
<dbReference type="PANTHER" id="PTHR45228:SF1">
    <property type="entry name" value="CYCLIC DI-GMP PHOSPHODIESTERASE TM_0186"/>
    <property type="match status" value="1"/>
</dbReference>
<evidence type="ECO:0000313" key="4">
    <source>
        <dbReference type="Proteomes" id="UP000295788"/>
    </source>
</evidence>
<dbReference type="Proteomes" id="UP000295788">
    <property type="component" value="Unassembled WGS sequence"/>
</dbReference>
<dbReference type="InterPro" id="IPR003607">
    <property type="entry name" value="HD/PDEase_dom"/>
</dbReference>
<feature type="domain" description="PAS" evidence="1">
    <location>
        <begin position="15"/>
        <end position="99"/>
    </location>
</feature>
<evidence type="ECO:0000259" key="1">
    <source>
        <dbReference type="PROSITE" id="PS50112"/>
    </source>
</evidence>
<dbReference type="SUPFAM" id="SSF55785">
    <property type="entry name" value="PYP-like sensor domain (PAS domain)"/>
    <property type="match status" value="1"/>
</dbReference>
<dbReference type="AlphaFoldDB" id="A0A4V2USS1"/>
<dbReference type="Gene3D" id="3.30.450.20">
    <property type="entry name" value="PAS domain"/>
    <property type="match status" value="1"/>
</dbReference>
<dbReference type="EMBL" id="SMAB01000008">
    <property type="protein sequence ID" value="TCS82522.1"/>
    <property type="molecule type" value="Genomic_DNA"/>
</dbReference>
<dbReference type="InterPro" id="IPR000014">
    <property type="entry name" value="PAS"/>
</dbReference>
<dbReference type="SUPFAM" id="SSF109604">
    <property type="entry name" value="HD-domain/PDEase-like"/>
    <property type="match status" value="1"/>
</dbReference>
<evidence type="ECO:0000259" key="2">
    <source>
        <dbReference type="PROSITE" id="PS51832"/>
    </source>
</evidence>